<dbReference type="Proteomes" id="UP000242519">
    <property type="component" value="Unassembled WGS sequence"/>
</dbReference>
<dbReference type="InParanoid" id="A0A218Z2P7"/>
<gene>
    <name evidence="2" type="ORF">B2J93_1484</name>
</gene>
<feature type="compositionally biased region" description="Basic and acidic residues" evidence="1">
    <location>
        <begin position="32"/>
        <end position="69"/>
    </location>
</feature>
<name>A0A218Z2P7_9HELO</name>
<keyword evidence="3" id="KW-1185">Reference proteome</keyword>
<proteinExistence type="predicted"/>
<protein>
    <submittedName>
        <fullName evidence="2">Uncharacterized protein</fullName>
    </submittedName>
</protein>
<evidence type="ECO:0000313" key="3">
    <source>
        <dbReference type="Proteomes" id="UP000242519"/>
    </source>
</evidence>
<comment type="caution">
    <text evidence="2">The sequence shown here is derived from an EMBL/GenBank/DDBJ whole genome shotgun (WGS) entry which is preliminary data.</text>
</comment>
<evidence type="ECO:0000313" key="2">
    <source>
        <dbReference type="EMBL" id="OWP02012.1"/>
    </source>
</evidence>
<sequence>MSFLLRTSRVAAAAARRPAAAARPFSSTGFRALKESDRHNPDQAATTEKHKQDTLQKQQDGKGHWKPELASDSEEAITADRHSTNDSIEEMQKKTTEHVEKKHKHGTSQDPGL</sequence>
<feature type="region of interest" description="Disordered" evidence="1">
    <location>
        <begin position="13"/>
        <end position="113"/>
    </location>
</feature>
<dbReference type="AlphaFoldDB" id="A0A218Z2P7"/>
<organism evidence="2 3">
    <name type="scientific">Diplocarpon coronariae</name>
    <dbReference type="NCBI Taxonomy" id="2795749"/>
    <lineage>
        <taxon>Eukaryota</taxon>
        <taxon>Fungi</taxon>
        <taxon>Dikarya</taxon>
        <taxon>Ascomycota</taxon>
        <taxon>Pezizomycotina</taxon>
        <taxon>Leotiomycetes</taxon>
        <taxon>Helotiales</taxon>
        <taxon>Drepanopezizaceae</taxon>
        <taxon>Diplocarpon</taxon>
    </lineage>
</organism>
<accession>A0A218Z2P7</accession>
<feature type="compositionally biased region" description="Basic and acidic residues" evidence="1">
    <location>
        <begin position="78"/>
        <end position="100"/>
    </location>
</feature>
<feature type="compositionally biased region" description="Low complexity" evidence="1">
    <location>
        <begin position="13"/>
        <end position="24"/>
    </location>
</feature>
<reference evidence="2 3" key="1">
    <citation type="submission" date="2017-04" db="EMBL/GenBank/DDBJ databases">
        <title>Draft genome sequence of Marssonina coronaria NL1: causal agent of apple blotch.</title>
        <authorList>
            <person name="Cheng Q."/>
        </authorList>
    </citation>
    <scope>NUCLEOTIDE SEQUENCE [LARGE SCALE GENOMIC DNA]</scope>
    <source>
        <strain evidence="2 3">NL1</strain>
    </source>
</reference>
<dbReference type="EMBL" id="MZNU01000252">
    <property type="protein sequence ID" value="OWP02012.1"/>
    <property type="molecule type" value="Genomic_DNA"/>
</dbReference>
<dbReference type="OrthoDB" id="529205at2759"/>
<evidence type="ECO:0000256" key="1">
    <source>
        <dbReference type="SAM" id="MobiDB-lite"/>
    </source>
</evidence>